<accession>A0A3P7PMN5</accession>
<proteinExistence type="predicted"/>
<dbReference type="AlphaFoldDB" id="A0A3P7PMN5"/>
<protein>
    <submittedName>
        <fullName evidence="1">Uncharacterized protein</fullName>
    </submittedName>
</protein>
<dbReference type="EMBL" id="UYRU01110642">
    <property type="protein sequence ID" value="VDN44211.1"/>
    <property type="molecule type" value="Genomic_DNA"/>
</dbReference>
<reference evidence="1 2" key="1">
    <citation type="submission" date="2018-11" db="EMBL/GenBank/DDBJ databases">
        <authorList>
            <consortium name="Pathogen Informatics"/>
        </authorList>
    </citation>
    <scope>NUCLEOTIDE SEQUENCE [LARGE SCALE GENOMIC DNA]</scope>
</reference>
<gene>
    <name evidence="1" type="ORF">DILT_LOCUS19287</name>
</gene>
<sequence length="84" mass="9717">MRHAYRFCAMPFKDAVVTKRSSKHFIVKFVRLACGVNVEWPLGLNHDMPFYHSSFFGVEDARPFHDLSFRVLSFPPTVTILRGS</sequence>
<evidence type="ECO:0000313" key="1">
    <source>
        <dbReference type="EMBL" id="VDN44211.1"/>
    </source>
</evidence>
<keyword evidence="2" id="KW-1185">Reference proteome</keyword>
<dbReference type="Proteomes" id="UP000281553">
    <property type="component" value="Unassembled WGS sequence"/>
</dbReference>
<evidence type="ECO:0000313" key="2">
    <source>
        <dbReference type="Proteomes" id="UP000281553"/>
    </source>
</evidence>
<organism evidence="1 2">
    <name type="scientific">Dibothriocephalus latus</name>
    <name type="common">Fish tapeworm</name>
    <name type="synonym">Diphyllobothrium latum</name>
    <dbReference type="NCBI Taxonomy" id="60516"/>
    <lineage>
        <taxon>Eukaryota</taxon>
        <taxon>Metazoa</taxon>
        <taxon>Spiralia</taxon>
        <taxon>Lophotrochozoa</taxon>
        <taxon>Platyhelminthes</taxon>
        <taxon>Cestoda</taxon>
        <taxon>Eucestoda</taxon>
        <taxon>Diphyllobothriidea</taxon>
        <taxon>Diphyllobothriidae</taxon>
        <taxon>Dibothriocephalus</taxon>
    </lineage>
</organism>
<name>A0A3P7PMN5_DIBLA</name>